<accession>A0ABN6UQ79</accession>
<evidence type="ECO:0000313" key="3">
    <source>
        <dbReference type="EMBL" id="BDU18075.1"/>
    </source>
</evidence>
<evidence type="ECO:0000313" key="4">
    <source>
        <dbReference type="Proteomes" id="UP001317822"/>
    </source>
</evidence>
<dbReference type="InterPro" id="IPR011010">
    <property type="entry name" value="DNA_brk_join_enz"/>
</dbReference>
<dbReference type="InterPro" id="IPR013762">
    <property type="entry name" value="Integrase-like_cat_sf"/>
</dbReference>
<dbReference type="RefSeq" id="WP_281779956.1">
    <property type="nucleotide sequence ID" value="NZ_AP027041.1"/>
</dbReference>
<evidence type="ECO:0008006" key="5">
    <source>
        <dbReference type="Google" id="ProtNLM"/>
    </source>
</evidence>
<organism evidence="3 4">
    <name type="scientific">Lysobacter auxotrophicus</name>
    <dbReference type="NCBI Taxonomy" id="2992573"/>
    <lineage>
        <taxon>Bacteria</taxon>
        <taxon>Pseudomonadati</taxon>
        <taxon>Pseudomonadota</taxon>
        <taxon>Gammaproteobacteria</taxon>
        <taxon>Lysobacterales</taxon>
        <taxon>Lysobacteraceae</taxon>
        <taxon>Lysobacter</taxon>
    </lineage>
</organism>
<feature type="region of interest" description="Disordered" evidence="2">
    <location>
        <begin position="173"/>
        <end position="195"/>
    </location>
</feature>
<protein>
    <recommendedName>
        <fullName evidence="5">Integrase</fullName>
    </recommendedName>
</protein>
<evidence type="ECO:0000256" key="2">
    <source>
        <dbReference type="SAM" id="MobiDB-lite"/>
    </source>
</evidence>
<gene>
    <name evidence="3" type="ORF">LA521A_32760</name>
</gene>
<dbReference type="Gene3D" id="1.10.443.10">
    <property type="entry name" value="Intergrase catalytic core"/>
    <property type="match status" value="1"/>
</dbReference>
<sequence length="683" mass="74972">MSLMDMPLTPILKRLSSSGRPFAETDAAFLKGALRGLIRVCTGRPPLVRLLGLDVDHCVDASVEELPGDPRGLVMGRMDEEPVLSMLVVLACSPPSARIDRLAAVLIRAWLRAPDSTAAGAGTKNTADAGFRYIRQWATGYRSLGSLRDKDSRPYVLALQTLRGKREPIQRIRGQRQPTTAPVTPEPTQAGARAKQRLWRGVRARTRPLTLRRILGSGRSHLFAARARHASGHVLPFGSRSLIQPYDRARLREYLPDAPLNDQAVIAAVLLSGQQPEQLTELRIAPDVSAATAMDSGACLVIEPFGLVVPNRVNGALPKPNGHEKPATHIYLPLPYAKSGVAEALHKHASSRIGGVLFTAEEVVQCRKRLRAYASSVNSSLRLERLSRELLVAGFDVTERRAFEYYLRSARSIEPAFAADLHYAVHDGIEMQETFAKALALVGERYGTELCPDVVAPCPIEGSIGSRFCPPPEDIATFVDDLKKALPPLRRGRTDLAELIKFHNAFTHYVMAMFMTASGIRPFALGFPALRPVNNTWLVNEKPQGGSSARLLPVPKLAVRQWQQYQRHREFVIKTLKLSNAPLWFQLEGSSPTVRAVSPASWRKIMAPAAANALRHSLPNELRRRGVPGERIGLLMGHHAQGCEPGYPWSAIEITWSADEVQALEAVLAAAGFEECKGYRSAA</sequence>
<name>A0ABN6UQ79_9GAMM</name>
<dbReference type="SUPFAM" id="SSF56349">
    <property type="entry name" value="DNA breaking-rejoining enzymes"/>
    <property type="match status" value="1"/>
</dbReference>
<dbReference type="EMBL" id="AP027041">
    <property type="protein sequence ID" value="BDU18075.1"/>
    <property type="molecule type" value="Genomic_DNA"/>
</dbReference>
<keyword evidence="4" id="KW-1185">Reference proteome</keyword>
<reference evidence="3 4" key="1">
    <citation type="journal article" date="2023" name="Int. J. Syst. Evol. Microbiol.">
        <title>Physiological and genomic analyses of cobalamin (vitamin B12)-auxotrophy of Lysobacter auxotrophicus sp. nov., a methionine-auxotrophic chitinolytic bacterium isolated from chitin-treated soil.</title>
        <authorList>
            <person name="Saito A."/>
            <person name="Dohra H."/>
            <person name="Hamada M."/>
            <person name="Moriuchi R."/>
            <person name="Kotsuchibashi Y."/>
            <person name="Mori K."/>
        </authorList>
    </citation>
    <scope>NUCLEOTIDE SEQUENCE [LARGE SCALE GENOMIC DNA]</scope>
    <source>
        <strain evidence="3 4">5-21a</strain>
    </source>
</reference>
<proteinExistence type="predicted"/>
<keyword evidence="1" id="KW-0233">DNA recombination</keyword>
<evidence type="ECO:0000256" key="1">
    <source>
        <dbReference type="ARBA" id="ARBA00023172"/>
    </source>
</evidence>
<dbReference type="Proteomes" id="UP001317822">
    <property type="component" value="Chromosome"/>
</dbReference>